<proteinExistence type="predicted"/>
<accession>A0AA37JE05</accession>
<comment type="caution">
    <text evidence="1">The sequence shown here is derived from an EMBL/GenBank/DDBJ whole genome shotgun (WGS) entry which is preliminary data.</text>
</comment>
<evidence type="ECO:0000313" key="2">
    <source>
        <dbReference type="Proteomes" id="UP001055091"/>
    </source>
</evidence>
<dbReference type="Proteomes" id="UP001055091">
    <property type="component" value="Unassembled WGS sequence"/>
</dbReference>
<protein>
    <submittedName>
        <fullName evidence="1">Uncharacterized protein</fullName>
    </submittedName>
</protein>
<dbReference type="AlphaFoldDB" id="A0AA37JE05"/>
<evidence type="ECO:0000313" key="1">
    <source>
        <dbReference type="EMBL" id="GKG99126.1"/>
    </source>
</evidence>
<organism evidence="1 2">
    <name type="scientific">Hungatella hathewayi</name>
    <dbReference type="NCBI Taxonomy" id="154046"/>
    <lineage>
        <taxon>Bacteria</taxon>
        <taxon>Bacillati</taxon>
        <taxon>Bacillota</taxon>
        <taxon>Clostridia</taxon>
        <taxon>Lachnospirales</taxon>
        <taxon>Lachnospiraceae</taxon>
        <taxon>Hungatella</taxon>
    </lineage>
</organism>
<sequence length="109" mass="13599">MKTIYEVECQRNNVTPKEFFRYCKIKCKKQDLDIESWIEFDSWEEPTPLQRTEYHTNEHFDWEKPQRETIKIMPYDWQMALQNSYNFIMEFEFDTETKGHGYFYVVETR</sequence>
<reference evidence="1" key="1">
    <citation type="submission" date="2022-01" db="EMBL/GenBank/DDBJ databases">
        <title>Novel bile acid biosynthetic pathways are enriched in the microbiome of centenarians.</title>
        <authorList>
            <person name="Sato Y."/>
            <person name="Atarashi K."/>
            <person name="Plichta R.D."/>
            <person name="Arai Y."/>
            <person name="Sasajima S."/>
            <person name="Kearney M.S."/>
            <person name="Suda W."/>
            <person name="Takeshita K."/>
            <person name="Sasaki T."/>
            <person name="Okamoto S."/>
            <person name="Skelly N.A."/>
            <person name="Okamura Y."/>
            <person name="Vlamakis H."/>
            <person name="Li Y."/>
            <person name="Tanoue T."/>
            <person name="Takei H."/>
            <person name="Nittono H."/>
            <person name="Narushima S."/>
            <person name="Irie J."/>
            <person name="Itoh H."/>
            <person name="Moriya K."/>
            <person name="Sugiura Y."/>
            <person name="Suematsu M."/>
            <person name="Moritoki N."/>
            <person name="Shibata S."/>
            <person name="Littman R.D."/>
            <person name="Fischbach A.M."/>
            <person name="Uwamino Y."/>
            <person name="Inoue T."/>
            <person name="Honda A."/>
            <person name="Hattori M."/>
            <person name="Murai T."/>
            <person name="Xavier J.R."/>
            <person name="Hirose N."/>
            <person name="Honda K."/>
        </authorList>
    </citation>
    <scope>NUCLEOTIDE SEQUENCE</scope>
    <source>
        <strain evidence="1">CE91-St55</strain>
    </source>
</reference>
<dbReference type="RefSeq" id="WP_195521961.1">
    <property type="nucleotide sequence ID" value="NZ_BQNJ01000001.1"/>
</dbReference>
<name>A0AA37JE05_9FIRM</name>
<gene>
    <name evidence="1" type="ORF">CE91St55_11080</name>
</gene>
<dbReference type="EMBL" id="BQNJ01000001">
    <property type="protein sequence ID" value="GKG99126.1"/>
    <property type="molecule type" value="Genomic_DNA"/>
</dbReference>